<comment type="caution">
    <text evidence="1">The sequence shown here is derived from an EMBL/GenBank/DDBJ whole genome shotgun (WGS) entry which is preliminary data.</text>
</comment>
<organism evidence="1 2">
    <name type="scientific">Desulfonema ishimotonii</name>
    <dbReference type="NCBI Taxonomy" id="45657"/>
    <lineage>
        <taxon>Bacteria</taxon>
        <taxon>Pseudomonadati</taxon>
        <taxon>Thermodesulfobacteriota</taxon>
        <taxon>Desulfobacteria</taxon>
        <taxon>Desulfobacterales</taxon>
        <taxon>Desulfococcaceae</taxon>
        <taxon>Desulfonema</taxon>
    </lineage>
</organism>
<sequence length="74" mass="8198">MFREAVFLFFPASADAQTTPVSARAAPPKMTAPLPHRKNIRITLANRIFPYFGTLIAKYFNAPKEGGRIDTTGE</sequence>
<keyword evidence="2" id="KW-1185">Reference proteome</keyword>
<reference evidence="2" key="2">
    <citation type="submission" date="2019-01" db="EMBL/GenBank/DDBJ databases">
        <title>Genome sequence of Desulfonema ishimotonii strain Tokyo 01.</title>
        <authorList>
            <person name="Fukui M."/>
        </authorList>
    </citation>
    <scope>NUCLEOTIDE SEQUENCE [LARGE SCALE GENOMIC DNA]</scope>
    <source>
        <strain evidence="2">Tokyo 01</strain>
    </source>
</reference>
<evidence type="ECO:0000313" key="2">
    <source>
        <dbReference type="Proteomes" id="UP000288096"/>
    </source>
</evidence>
<proteinExistence type="predicted"/>
<reference evidence="2" key="1">
    <citation type="submission" date="2017-11" db="EMBL/GenBank/DDBJ databases">
        <authorList>
            <person name="Watanabe M."/>
            <person name="Kojima H."/>
        </authorList>
    </citation>
    <scope>NUCLEOTIDE SEQUENCE [LARGE SCALE GENOMIC DNA]</scope>
    <source>
        <strain evidence="2">Tokyo 01</strain>
    </source>
</reference>
<protein>
    <submittedName>
        <fullName evidence="1">Uncharacterized protein</fullName>
    </submittedName>
</protein>
<evidence type="ECO:0000313" key="1">
    <source>
        <dbReference type="EMBL" id="GBC63595.1"/>
    </source>
</evidence>
<gene>
    <name evidence="1" type="ORF">DENIS_4593</name>
</gene>
<dbReference type="Proteomes" id="UP000288096">
    <property type="component" value="Unassembled WGS sequence"/>
</dbReference>
<dbReference type="AlphaFoldDB" id="A0A401G399"/>
<dbReference type="EMBL" id="BEXT01000001">
    <property type="protein sequence ID" value="GBC63595.1"/>
    <property type="molecule type" value="Genomic_DNA"/>
</dbReference>
<name>A0A401G399_9BACT</name>
<accession>A0A401G399</accession>